<dbReference type="Proteomes" id="UP001180840">
    <property type="component" value="Unassembled WGS sequence"/>
</dbReference>
<proteinExistence type="predicted"/>
<sequence length="179" mass="17917">MKTRFAAIAAATAVTLSPAIANADAIDDALAKIPAGQISCTQAEAYWTTEAEYESIRSQAQLVAPFHPRGGEITDALNRVEEAANRCGLKGGGAQAPAPGAPAPSAPAPNAPGVPSAPAQPAPPADAINVGVAPGTPYVTVPAGPVSVVIPDVLTIIEQAIAQITGQVNLRLPNLGSSF</sequence>
<feature type="region of interest" description="Disordered" evidence="1">
    <location>
        <begin position="89"/>
        <end position="122"/>
    </location>
</feature>
<reference evidence="3" key="1">
    <citation type="submission" date="2023-07" db="EMBL/GenBank/DDBJ databases">
        <title>Sequencing the genomes of 1000 actinobacteria strains.</title>
        <authorList>
            <person name="Klenk H.-P."/>
        </authorList>
    </citation>
    <scope>NUCLEOTIDE SEQUENCE</scope>
    <source>
        <strain evidence="3">DSM 107476</strain>
    </source>
</reference>
<gene>
    <name evidence="3" type="ORF">J2S39_002344</name>
</gene>
<evidence type="ECO:0008006" key="5">
    <source>
        <dbReference type="Google" id="ProtNLM"/>
    </source>
</evidence>
<evidence type="ECO:0000256" key="1">
    <source>
        <dbReference type="SAM" id="MobiDB-lite"/>
    </source>
</evidence>
<feature type="compositionally biased region" description="Pro residues" evidence="1">
    <location>
        <begin position="99"/>
        <end position="112"/>
    </location>
</feature>
<name>A0ABU2A0E9_9CORY</name>
<protein>
    <recommendedName>
        <fullName evidence="5">Secreted protein</fullName>
    </recommendedName>
</protein>
<keyword evidence="2" id="KW-0732">Signal</keyword>
<feature type="chain" id="PRO_5045252914" description="Secreted protein" evidence="2">
    <location>
        <begin position="24"/>
        <end position="179"/>
    </location>
</feature>
<organism evidence="3 4">
    <name type="scientific">Corynebacterium guangdongense</name>
    <dbReference type="NCBI Taxonomy" id="1783348"/>
    <lineage>
        <taxon>Bacteria</taxon>
        <taxon>Bacillati</taxon>
        <taxon>Actinomycetota</taxon>
        <taxon>Actinomycetes</taxon>
        <taxon>Mycobacteriales</taxon>
        <taxon>Corynebacteriaceae</taxon>
        <taxon>Corynebacterium</taxon>
    </lineage>
</organism>
<keyword evidence="4" id="KW-1185">Reference proteome</keyword>
<feature type="signal peptide" evidence="2">
    <location>
        <begin position="1"/>
        <end position="23"/>
    </location>
</feature>
<evidence type="ECO:0000313" key="4">
    <source>
        <dbReference type="Proteomes" id="UP001180840"/>
    </source>
</evidence>
<accession>A0ABU2A0E9</accession>
<dbReference type="RefSeq" id="WP_290196578.1">
    <property type="nucleotide sequence ID" value="NZ_CP047654.1"/>
</dbReference>
<comment type="caution">
    <text evidence="3">The sequence shown here is derived from an EMBL/GenBank/DDBJ whole genome shotgun (WGS) entry which is preliminary data.</text>
</comment>
<evidence type="ECO:0000313" key="3">
    <source>
        <dbReference type="EMBL" id="MDR7330668.1"/>
    </source>
</evidence>
<evidence type="ECO:0000256" key="2">
    <source>
        <dbReference type="SAM" id="SignalP"/>
    </source>
</evidence>
<dbReference type="EMBL" id="JAVDXZ010000001">
    <property type="protein sequence ID" value="MDR7330668.1"/>
    <property type="molecule type" value="Genomic_DNA"/>
</dbReference>